<dbReference type="Proteomes" id="UP000325577">
    <property type="component" value="Linkage Group LG14"/>
</dbReference>
<sequence length="142" mass="15794">MYAETGLLFPYYFQNFSQEVLQLEEFCRSQKCNVPLGNLVQTSTISEYDLGGEGDLFKAAEPIIEEPVLGLDPMTAAISMISFGEDVISSQALKVADIESIQSEQLLSEVFYEIEKDLLAKDAIETPLSDSPGYQDSCFNDR</sequence>
<accession>A0A5J5BBJ5</accession>
<keyword evidence="2" id="KW-1185">Reference proteome</keyword>
<dbReference type="AlphaFoldDB" id="A0A5J5BBJ5"/>
<name>A0A5J5BBJ5_9ASTE</name>
<evidence type="ECO:0000313" key="2">
    <source>
        <dbReference type="Proteomes" id="UP000325577"/>
    </source>
</evidence>
<protein>
    <submittedName>
        <fullName evidence="1">Uncharacterized protein</fullName>
    </submittedName>
</protein>
<dbReference type="EMBL" id="CM018037">
    <property type="protein sequence ID" value="KAA8540034.1"/>
    <property type="molecule type" value="Genomic_DNA"/>
</dbReference>
<proteinExistence type="predicted"/>
<dbReference type="OrthoDB" id="153872at2759"/>
<reference evidence="1 2" key="1">
    <citation type="submission" date="2019-09" db="EMBL/GenBank/DDBJ databases">
        <title>A chromosome-level genome assembly of the Chinese tupelo Nyssa sinensis.</title>
        <authorList>
            <person name="Yang X."/>
            <person name="Kang M."/>
            <person name="Yang Y."/>
            <person name="Xiong H."/>
            <person name="Wang M."/>
            <person name="Zhang Z."/>
            <person name="Wang Z."/>
            <person name="Wu H."/>
            <person name="Ma T."/>
            <person name="Liu J."/>
            <person name="Xi Z."/>
        </authorList>
    </citation>
    <scope>NUCLEOTIDE SEQUENCE [LARGE SCALE GENOMIC DNA]</scope>
    <source>
        <strain evidence="1">J267</strain>
        <tissue evidence="1">Leaf</tissue>
    </source>
</reference>
<evidence type="ECO:0000313" key="1">
    <source>
        <dbReference type="EMBL" id="KAA8540034.1"/>
    </source>
</evidence>
<organism evidence="1 2">
    <name type="scientific">Nyssa sinensis</name>
    <dbReference type="NCBI Taxonomy" id="561372"/>
    <lineage>
        <taxon>Eukaryota</taxon>
        <taxon>Viridiplantae</taxon>
        <taxon>Streptophyta</taxon>
        <taxon>Embryophyta</taxon>
        <taxon>Tracheophyta</taxon>
        <taxon>Spermatophyta</taxon>
        <taxon>Magnoliopsida</taxon>
        <taxon>eudicotyledons</taxon>
        <taxon>Gunneridae</taxon>
        <taxon>Pentapetalae</taxon>
        <taxon>asterids</taxon>
        <taxon>Cornales</taxon>
        <taxon>Nyssaceae</taxon>
        <taxon>Nyssa</taxon>
    </lineage>
</organism>
<gene>
    <name evidence="1" type="ORF">F0562_026726</name>
</gene>